<evidence type="ECO:0000313" key="4">
    <source>
        <dbReference type="Proteomes" id="UP001139000"/>
    </source>
</evidence>
<protein>
    <submittedName>
        <fullName evidence="3">AraC family ligand binding domain-containing protein</fullName>
    </submittedName>
</protein>
<feature type="domain" description="AraC-type arabinose-binding/dimerisation" evidence="2">
    <location>
        <begin position="17"/>
        <end position="65"/>
    </location>
</feature>
<sequence length="71" mass="8026">MKAAVIYTAELEEFPKSTHKHSFFELVYIISGSGKQCINENEYHYKPGQMFLITPEDSHSFDVETVSPGNG</sequence>
<gene>
    <name evidence="3" type="ORF">LXM26_30275</name>
</gene>
<name>A0A9X1PS02_9BACT</name>
<dbReference type="GO" id="GO:0003677">
    <property type="term" value="F:DNA binding"/>
    <property type="evidence" value="ECO:0007669"/>
    <property type="project" value="UniProtKB-KW"/>
</dbReference>
<dbReference type="InterPro" id="IPR014710">
    <property type="entry name" value="RmlC-like_jellyroll"/>
</dbReference>
<dbReference type="Gene3D" id="2.60.120.10">
    <property type="entry name" value="Jelly Rolls"/>
    <property type="match status" value="1"/>
</dbReference>
<dbReference type="EMBL" id="JAJTTC010000016">
    <property type="protein sequence ID" value="MCF0065836.1"/>
    <property type="molecule type" value="Genomic_DNA"/>
</dbReference>
<dbReference type="Pfam" id="PF02311">
    <property type="entry name" value="AraC_binding"/>
    <property type="match status" value="1"/>
</dbReference>
<dbReference type="GO" id="GO:0006355">
    <property type="term" value="P:regulation of DNA-templated transcription"/>
    <property type="evidence" value="ECO:0007669"/>
    <property type="project" value="InterPro"/>
</dbReference>
<proteinExistence type="predicted"/>
<dbReference type="InterPro" id="IPR003313">
    <property type="entry name" value="AraC-bd"/>
</dbReference>
<evidence type="ECO:0000256" key="1">
    <source>
        <dbReference type="ARBA" id="ARBA00023125"/>
    </source>
</evidence>
<reference evidence="3" key="1">
    <citation type="submission" date="2021-12" db="EMBL/GenBank/DDBJ databases">
        <title>Novel species in genus Dyadobacter.</title>
        <authorList>
            <person name="Ma C."/>
        </authorList>
    </citation>
    <scope>NUCLEOTIDE SEQUENCE</scope>
    <source>
        <strain evidence="3">LJ419</strain>
    </source>
</reference>
<dbReference type="Proteomes" id="UP001139000">
    <property type="component" value="Unassembled WGS sequence"/>
</dbReference>
<dbReference type="SUPFAM" id="SSF51215">
    <property type="entry name" value="Regulatory protein AraC"/>
    <property type="match status" value="1"/>
</dbReference>
<accession>A0A9X1PS02</accession>
<dbReference type="AlphaFoldDB" id="A0A9X1PS02"/>
<keyword evidence="4" id="KW-1185">Reference proteome</keyword>
<keyword evidence="1" id="KW-0238">DNA-binding</keyword>
<evidence type="ECO:0000313" key="3">
    <source>
        <dbReference type="EMBL" id="MCF0065836.1"/>
    </source>
</evidence>
<evidence type="ECO:0000259" key="2">
    <source>
        <dbReference type="Pfam" id="PF02311"/>
    </source>
</evidence>
<dbReference type="InterPro" id="IPR037923">
    <property type="entry name" value="HTH-like"/>
</dbReference>
<organism evidence="3 4">
    <name type="scientific">Dyadobacter chenwenxiniae</name>
    <dbReference type="NCBI Taxonomy" id="2906456"/>
    <lineage>
        <taxon>Bacteria</taxon>
        <taxon>Pseudomonadati</taxon>
        <taxon>Bacteroidota</taxon>
        <taxon>Cytophagia</taxon>
        <taxon>Cytophagales</taxon>
        <taxon>Spirosomataceae</taxon>
        <taxon>Dyadobacter</taxon>
    </lineage>
</organism>
<dbReference type="RefSeq" id="WP_234658882.1">
    <property type="nucleotide sequence ID" value="NZ_CP094997.1"/>
</dbReference>
<comment type="caution">
    <text evidence="3">The sequence shown here is derived from an EMBL/GenBank/DDBJ whole genome shotgun (WGS) entry which is preliminary data.</text>
</comment>